<dbReference type="InterPro" id="IPR036691">
    <property type="entry name" value="Endo/exonu/phosph_ase_sf"/>
</dbReference>
<evidence type="ECO:0000313" key="2">
    <source>
        <dbReference type="Proteomes" id="UP000005839"/>
    </source>
</evidence>
<gene>
    <name evidence="1" type="ORF">KT99_20089</name>
</gene>
<keyword evidence="2" id="KW-1185">Reference proteome</keyword>
<reference evidence="1 2" key="1">
    <citation type="submission" date="2007-10" db="EMBL/GenBank/DDBJ databases">
        <authorList>
            <person name="Yayanos A."/>
            <person name="Ferriera S."/>
            <person name="Johnson J."/>
            <person name="Kravitz S."/>
            <person name="Halpern A."/>
            <person name="Remington K."/>
            <person name="Beeson K."/>
            <person name="Tran B."/>
            <person name="Rogers Y.-H."/>
            <person name="Friedman R."/>
            <person name="Venter J.C."/>
        </authorList>
    </citation>
    <scope>NUCLEOTIDE SEQUENCE [LARGE SCALE GENOMIC DNA]</scope>
    <source>
        <strain evidence="1 2">KT99</strain>
    </source>
</reference>
<sequence>MLSESEQVLRFRYYFAKGSVLDYILLSSEFDAKNDLSLAEVGRYETYDRHLINPSFEHDSQSTDHAPVMITLAIRE</sequence>
<dbReference type="STRING" id="314608.KT99_20089"/>
<accession>A9D0L8</accession>
<name>A9D0L8_9GAMM</name>
<dbReference type="SUPFAM" id="SSF56219">
    <property type="entry name" value="DNase I-like"/>
    <property type="match status" value="1"/>
</dbReference>
<evidence type="ECO:0000313" key="1">
    <source>
        <dbReference type="EMBL" id="EDQ02136.1"/>
    </source>
</evidence>
<dbReference type="Proteomes" id="UP000005839">
    <property type="component" value="Unassembled WGS sequence"/>
</dbReference>
<protein>
    <submittedName>
        <fullName evidence="1">Uncharacterized protein</fullName>
    </submittedName>
</protein>
<organism evidence="1 2">
    <name type="scientific">Shewanella benthica KT99</name>
    <dbReference type="NCBI Taxonomy" id="314608"/>
    <lineage>
        <taxon>Bacteria</taxon>
        <taxon>Pseudomonadati</taxon>
        <taxon>Pseudomonadota</taxon>
        <taxon>Gammaproteobacteria</taxon>
        <taxon>Alteromonadales</taxon>
        <taxon>Shewanellaceae</taxon>
        <taxon>Shewanella</taxon>
    </lineage>
</organism>
<comment type="caution">
    <text evidence="1">The sequence shown here is derived from an EMBL/GenBank/DDBJ whole genome shotgun (WGS) entry which is preliminary data.</text>
</comment>
<dbReference type="AlphaFoldDB" id="A9D0L8"/>
<dbReference type="EMBL" id="ABIC01000005">
    <property type="protein sequence ID" value="EDQ02136.1"/>
    <property type="molecule type" value="Genomic_DNA"/>
</dbReference>
<proteinExistence type="predicted"/>